<protein>
    <submittedName>
        <fullName evidence="4">Glycosyltransferase family 1 protein</fullName>
    </submittedName>
</protein>
<dbReference type="GO" id="GO:0009103">
    <property type="term" value="P:lipopolysaccharide biosynthetic process"/>
    <property type="evidence" value="ECO:0007669"/>
    <property type="project" value="TreeGrafter"/>
</dbReference>
<dbReference type="PANTHER" id="PTHR46401:SF2">
    <property type="entry name" value="GLYCOSYLTRANSFERASE WBBK-RELATED"/>
    <property type="match status" value="1"/>
</dbReference>
<keyword evidence="1 4" id="KW-0808">Transferase</keyword>
<dbReference type="InterPro" id="IPR001296">
    <property type="entry name" value="Glyco_trans_1"/>
</dbReference>
<dbReference type="Pfam" id="PF00534">
    <property type="entry name" value="Glycos_transf_1"/>
    <property type="match status" value="1"/>
</dbReference>
<dbReference type="AlphaFoldDB" id="A0A432MNR6"/>
<dbReference type="Proteomes" id="UP000280296">
    <property type="component" value="Unassembled WGS sequence"/>
</dbReference>
<comment type="caution">
    <text evidence="4">The sequence shown here is derived from an EMBL/GenBank/DDBJ whole genome shotgun (WGS) entry which is preliminary data.</text>
</comment>
<reference evidence="4 5" key="2">
    <citation type="submission" date="2019-01" db="EMBL/GenBank/DDBJ databases">
        <title>Tautonia sociabilis, a novel thermotolerant planctomycete of Isosphaeraceae family, isolated from a 4000 m deep subterranean habitat.</title>
        <authorList>
            <person name="Kovaleva O.L."/>
            <person name="Elcheninov A.G."/>
            <person name="Van Heerden E."/>
            <person name="Toshchakov S.V."/>
            <person name="Novikov A."/>
            <person name="Bonch-Osmolovskaya E.A."/>
            <person name="Kublanov I.V."/>
        </authorList>
    </citation>
    <scope>NUCLEOTIDE SEQUENCE [LARGE SCALE GENOMIC DNA]</scope>
    <source>
        <strain evidence="4 5">GM2012</strain>
    </source>
</reference>
<proteinExistence type="predicted"/>
<sequence length="383" mass="42095">MAVDAAMAMAWVFDLNNCRGATGVTRHALAQLDRLIARPEVRLTVVSGRIAEPDGLAFWETLEDRPSPPRRRELPISTKNALRFWRVVGWPPLELWTGRLDWIYSPAEYYVPSLRARRAVTSHDILQDLRYGSNSRRELLGHAFGTADRILSVSRFNTEQLLERFPECKGKVATVPNGADDLFFEPASQDERAAVRADIGIRPGQPYLLSVANFQPRKNLPRLVRAAGTLPEVAGGELAVVLIGEGSESLAEPIRREIAALGPKASVVMPGYRQGARLRALFAEASALVFPSTCESFGIPAVEAMAQGCPVALADSTALPEVAGEAGWYFDPESDEAIAATLRELLDRPEERARRVALGREIAAGFRWDRSNDLLMAALRDEG</sequence>
<dbReference type="Gene3D" id="3.40.50.2000">
    <property type="entry name" value="Glycogen Phosphorylase B"/>
    <property type="match status" value="2"/>
</dbReference>
<name>A0A432MNR6_9BACT</name>
<evidence type="ECO:0000259" key="2">
    <source>
        <dbReference type="Pfam" id="PF00534"/>
    </source>
</evidence>
<evidence type="ECO:0000313" key="4">
    <source>
        <dbReference type="EMBL" id="RUL89093.1"/>
    </source>
</evidence>
<dbReference type="SUPFAM" id="SSF53756">
    <property type="entry name" value="UDP-Glycosyltransferase/glycogen phosphorylase"/>
    <property type="match status" value="1"/>
</dbReference>
<dbReference type="GO" id="GO:0016757">
    <property type="term" value="F:glycosyltransferase activity"/>
    <property type="evidence" value="ECO:0007669"/>
    <property type="project" value="InterPro"/>
</dbReference>
<accession>A0A432MNR6</accession>
<gene>
    <name evidence="4" type="ORF">TsocGM_03790</name>
</gene>
<evidence type="ECO:0000313" key="5">
    <source>
        <dbReference type="Proteomes" id="UP000280296"/>
    </source>
</evidence>
<evidence type="ECO:0000259" key="3">
    <source>
        <dbReference type="Pfam" id="PF13439"/>
    </source>
</evidence>
<dbReference type="RefSeq" id="WP_126724086.1">
    <property type="nucleotide sequence ID" value="NZ_RYZH01000005.1"/>
</dbReference>
<feature type="domain" description="Glycosyl transferase family 1" evidence="2">
    <location>
        <begin position="194"/>
        <end position="355"/>
    </location>
</feature>
<dbReference type="PANTHER" id="PTHR46401">
    <property type="entry name" value="GLYCOSYLTRANSFERASE WBBK-RELATED"/>
    <property type="match status" value="1"/>
</dbReference>
<evidence type="ECO:0000256" key="1">
    <source>
        <dbReference type="ARBA" id="ARBA00022679"/>
    </source>
</evidence>
<keyword evidence="5" id="KW-1185">Reference proteome</keyword>
<dbReference type="CDD" id="cd03809">
    <property type="entry name" value="GT4_MtfB-like"/>
    <property type="match status" value="1"/>
</dbReference>
<organism evidence="4 5">
    <name type="scientific">Tautonia sociabilis</name>
    <dbReference type="NCBI Taxonomy" id="2080755"/>
    <lineage>
        <taxon>Bacteria</taxon>
        <taxon>Pseudomonadati</taxon>
        <taxon>Planctomycetota</taxon>
        <taxon>Planctomycetia</taxon>
        <taxon>Isosphaerales</taxon>
        <taxon>Isosphaeraceae</taxon>
        <taxon>Tautonia</taxon>
    </lineage>
</organism>
<dbReference type="Pfam" id="PF13439">
    <property type="entry name" value="Glyco_transf_4"/>
    <property type="match status" value="1"/>
</dbReference>
<dbReference type="OrthoDB" id="283384at2"/>
<dbReference type="EMBL" id="RYZH01000005">
    <property type="protein sequence ID" value="RUL89093.1"/>
    <property type="molecule type" value="Genomic_DNA"/>
</dbReference>
<feature type="domain" description="Glycosyltransferase subfamily 4-like N-terminal" evidence="3">
    <location>
        <begin position="23"/>
        <end position="180"/>
    </location>
</feature>
<reference evidence="4 5" key="1">
    <citation type="submission" date="2018-12" db="EMBL/GenBank/DDBJ databases">
        <authorList>
            <person name="Toschakov S.V."/>
        </authorList>
    </citation>
    <scope>NUCLEOTIDE SEQUENCE [LARGE SCALE GENOMIC DNA]</scope>
    <source>
        <strain evidence="4 5">GM2012</strain>
    </source>
</reference>
<dbReference type="InterPro" id="IPR028098">
    <property type="entry name" value="Glyco_trans_4-like_N"/>
</dbReference>